<sequence length="520" mass="58971">MDVVGLGVQKLEPSVMEEERGEQSDKGSDRTRKLVFRHYCRSKMIGVLNERLTIEQKGYIEKSVFGWLLYFPSSIKIGLPVVGEAIDLNKVGHRSVCREYFPKGKVDVRMVYEFLLEEHQNFPIEHFCSLYILVGISEFLVPNRSGVVFPIIFDLVSEFGSVAKYNWGSLFFQYFVESVCGASTTMKNETTKSHIHVQGCAYLLQVWFCHHFVTSKSIYSTRVTKFPRLLNWIDINIGDKFMKSALAKGSVVIDVGVSKEELCYGMVKDACEKFGIPFKKQNRGDKEKLLFVVEEQTRVIADMQSSLNDLRKLVQGKNEDKNEEFVEEPLWGREHGCQSTPVQHDQQTPVVERGFQMQQSTMYDRMKAQPRIRVKSVVKRSPYTAGRSSSFRSFHRCCFDSLRTLVVGSRSGRSSYPSCYLQLVRTLVLARLAQDGRPCSARSGRSSLLRSLRTLVIAPLAQDARHCSARSGRSSSVLAQAAPLAQDGRTRFQTFGHCPLPSGPLLSPSYIFFSRKLARP</sequence>
<reference evidence="1 2" key="1">
    <citation type="submission" date="2020-05" db="EMBL/GenBank/DDBJ databases">
        <title>Vigna angularis (adzuki bean) Var. LongXiaoDou No. 4 denovo assembly.</title>
        <authorList>
            <person name="Xiang H."/>
        </authorList>
    </citation>
    <scope>NUCLEOTIDE SEQUENCE [LARGE SCALE GENOMIC DNA]</scope>
    <source>
        <tissue evidence="1">Leaf</tissue>
    </source>
</reference>
<proteinExistence type="predicted"/>
<dbReference type="PANTHER" id="PTHR46033:SF8">
    <property type="entry name" value="PROTEIN MAINTENANCE OF MERISTEMS-LIKE"/>
    <property type="match status" value="1"/>
</dbReference>
<accession>A0A8T0L3R2</accession>
<comment type="caution">
    <text evidence="1">The sequence shown here is derived from an EMBL/GenBank/DDBJ whole genome shotgun (WGS) entry which is preliminary data.</text>
</comment>
<evidence type="ECO:0000313" key="1">
    <source>
        <dbReference type="EMBL" id="KAG2405023.1"/>
    </source>
</evidence>
<gene>
    <name evidence="1" type="ORF">HKW66_Vig0042780</name>
</gene>
<dbReference type="EMBL" id="JABFOF010000002">
    <property type="protein sequence ID" value="KAG2405023.1"/>
    <property type="molecule type" value="Genomic_DNA"/>
</dbReference>
<dbReference type="InterPro" id="IPR044824">
    <property type="entry name" value="MAIN-like"/>
</dbReference>
<dbReference type="AlphaFoldDB" id="A0A8T0L3R2"/>
<evidence type="ECO:0008006" key="3">
    <source>
        <dbReference type="Google" id="ProtNLM"/>
    </source>
</evidence>
<organism evidence="1 2">
    <name type="scientific">Phaseolus angularis</name>
    <name type="common">Azuki bean</name>
    <name type="synonym">Vigna angularis</name>
    <dbReference type="NCBI Taxonomy" id="3914"/>
    <lineage>
        <taxon>Eukaryota</taxon>
        <taxon>Viridiplantae</taxon>
        <taxon>Streptophyta</taxon>
        <taxon>Embryophyta</taxon>
        <taxon>Tracheophyta</taxon>
        <taxon>Spermatophyta</taxon>
        <taxon>Magnoliopsida</taxon>
        <taxon>eudicotyledons</taxon>
        <taxon>Gunneridae</taxon>
        <taxon>Pentapetalae</taxon>
        <taxon>rosids</taxon>
        <taxon>fabids</taxon>
        <taxon>Fabales</taxon>
        <taxon>Fabaceae</taxon>
        <taxon>Papilionoideae</taxon>
        <taxon>50 kb inversion clade</taxon>
        <taxon>NPAAA clade</taxon>
        <taxon>indigoferoid/millettioid clade</taxon>
        <taxon>Phaseoleae</taxon>
        <taxon>Vigna</taxon>
    </lineage>
</organism>
<evidence type="ECO:0000313" key="2">
    <source>
        <dbReference type="Proteomes" id="UP000743370"/>
    </source>
</evidence>
<dbReference type="GO" id="GO:0010073">
    <property type="term" value="P:meristem maintenance"/>
    <property type="evidence" value="ECO:0007669"/>
    <property type="project" value="InterPro"/>
</dbReference>
<dbReference type="PANTHER" id="PTHR46033">
    <property type="entry name" value="PROTEIN MAIN-LIKE 2"/>
    <property type="match status" value="1"/>
</dbReference>
<protein>
    <recommendedName>
        <fullName evidence="3">Aminotransferase-like plant mobile domain-containing protein</fullName>
    </recommendedName>
</protein>
<name>A0A8T0L3R2_PHAAN</name>
<dbReference type="Proteomes" id="UP000743370">
    <property type="component" value="Unassembled WGS sequence"/>
</dbReference>